<accession>A0ABP7ME85</accession>
<dbReference type="RefSeq" id="WP_345282668.1">
    <property type="nucleotide sequence ID" value="NZ_BAABAJ010000008.1"/>
</dbReference>
<keyword evidence="2" id="KW-1185">Reference proteome</keyword>
<gene>
    <name evidence="1" type="ORF">GCM10022244_29630</name>
</gene>
<name>A0ABP7ME85_9ACTN</name>
<evidence type="ECO:0000313" key="1">
    <source>
        <dbReference type="EMBL" id="GAA3918468.1"/>
    </source>
</evidence>
<evidence type="ECO:0000313" key="2">
    <source>
        <dbReference type="Proteomes" id="UP001501000"/>
    </source>
</evidence>
<reference evidence="2" key="1">
    <citation type="journal article" date="2019" name="Int. J. Syst. Evol. Microbiol.">
        <title>The Global Catalogue of Microorganisms (GCM) 10K type strain sequencing project: providing services to taxonomists for standard genome sequencing and annotation.</title>
        <authorList>
            <consortium name="The Broad Institute Genomics Platform"/>
            <consortium name="The Broad Institute Genome Sequencing Center for Infectious Disease"/>
            <person name="Wu L."/>
            <person name="Ma J."/>
        </authorList>
    </citation>
    <scope>NUCLEOTIDE SEQUENCE [LARGE SCALE GENOMIC DNA]</scope>
    <source>
        <strain evidence="2">JCM 16956</strain>
    </source>
</reference>
<comment type="caution">
    <text evidence="1">The sequence shown here is derived from an EMBL/GenBank/DDBJ whole genome shotgun (WGS) entry which is preliminary data.</text>
</comment>
<protein>
    <submittedName>
        <fullName evidence="1">Uncharacterized protein</fullName>
    </submittedName>
</protein>
<dbReference type="EMBL" id="BAABAJ010000008">
    <property type="protein sequence ID" value="GAA3918468.1"/>
    <property type="molecule type" value="Genomic_DNA"/>
</dbReference>
<dbReference type="Proteomes" id="UP001501000">
    <property type="component" value="Unassembled WGS sequence"/>
</dbReference>
<organism evidence="1 2">
    <name type="scientific">Streptomyces gulbargensis</name>
    <dbReference type="NCBI Taxonomy" id="364901"/>
    <lineage>
        <taxon>Bacteria</taxon>
        <taxon>Bacillati</taxon>
        <taxon>Actinomycetota</taxon>
        <taxon>Actinomycetes</taxon>
        <taxon>Kitasatosporales</taxon>
        <taxon>Streptomycetaceae</taxon>
        <taxon>Streptomyces</taxon>
    </lineage>
</organism>
<proteinExistence type="predicted"/>
<sequence length="63" mass="6917">MADAHFFNDEPFLDHEEGPDLLGHGQYAQHVISLLGRVRTQTETGVLALIGTWAQGSPASWAR</sequence>